<evidence type="ECO:0000256" key="2">
    <source>
        <dbReference type="ARBA" id="ARBA00023136"/>
    </source>
</evidence>
<dbReference type="AlphaFoldDB" id="A0A644TS38"/>
<comment type="caution">
    <text evidence="5">The sequence shown here is derived from an EMBL/GenBank/DDBJ whole genome shotgun (WGS) entry which is preliminary data.</text>
</comment>
<dbReference type="PRINTS" id="PR01021">
    <property type="entry name" value="OMPADOMAIN"/>
</dbReference>
<dbReference type="EMBL" id="VSSQ01000045">
    <property type="protein sequence ID" value="MPL69072.1"/>
    <property type="molecule type" value="Genomic_DNA"/>
</dbReference>
<dbReference type="Gene3D" id="3.30.1330.60">
    <property type="entry name" value="OmpA-like domain"/>
    <property type="match status" value="1"/>
</dbReference>
<keyword evidence="2" id="KW-0472">Membrane</keyword>
<name>A0A644TS38_9ZZZZ</name>
<evidence type="ECO:0000256" key="1">
    <source>
        <dbReference type="ARBA" id="ARBA00004442"/>
    </source>
</evidence>
<comment type="subcellular location">
    <subcellularLocation>
        <location evidence="1">Cell outer membrane</location>
    </subcellularLocation>
</comment>
<dbReference type="InterPro" id="IPR050330">
    <property type="entry name" value="Bact_OuterMem_StrucFunc"/>
</dbReference>
<dbReference type="PROSITE" id="PS51123">
    <property type="entry name" value="OMPA_2"/>
    <property type="match status" value="1"/>
</dbReference>
<organism evidence="5">
    <name type="scientific">bioreactor metagenome</name>
    <dbReference type="NCBI Taxonomy" id="1076179"/>
    <lineage>
        <taxon>unclassified sequences</taxon>
        <taxon>metagenomes</taxon>
        <taxon>ecological metagenomes</taxon>
    </lineage>
</organism>
<sequence length="259" mass="27627">MHSGLFLDKGITDNNSVFPNFEGVQGIRHYNSNLKFIIMKRLLMILVALSLVTAGCKTTRTQRGAAVGAATGGALGAIIGKTAGNTSAGAVIGATVGGVAGAVIGKQMDKQAEEIRRKVPDAEVIHNPGEEGIVVNFNSKVLFAFDKSELTDASRSSIRELAYVLKDYPDTDVMIQGHTDSKGSVSYNQTLSEKRASAVAAYLRQLDIPASRLTVTGFGETQPIASNDTEAGRAENRRVTFVIVANAKMRENAMKQTDH</sequence>
<dbReference type="SUPFAM" id="SSF103088">
    <property type="entry name" value="OmpA-like"/>
    <property type="match status" value="1"/>
</dbReference>
<dbReference type="Pfam" id="PF00691">
    <property type="entry name" value="OmpA"/>
    <property type="match status" value="1"/>
</dbReference>
<gene>
    <name evidence="5" type="ORF">SDC9_14805</name>
</gene>
<dbReference type="InterPro" id="IPR006665">
    <property type="entry name" value="OmpA-like"/>
</dbReference>
<dbReference type="InterPro" id="IPR039567">
    <property type="entry name" value="Gly-zipper"/>
</dbReference>
<feature type="domain" description="OmpA-like" evidence="4">
    <location>
        <begin position="130"/>
        <end position="247"/>
    </location>
</feature>
<evidence type="ECO:0000256" key="3">
    <source>
        <dbReference type="ARBA" id="ARBA00023237"/>
    </source>
</evidence>
<dbReference type="PANTHER" id="PTHR30329:SF21">
    <property type="entry name" value="LIPOPROTEIN YIAD-RELATED"/>
    <property type="match status" value="1"/>
</dbReference>
<dbReference type="PANTHER" id="PTHR30329">
    <property type="entry name" value="STATOR ELEMENT OF FLAGELLAR MOTOR COMPLEX"/>
    <property type="match status" value="1"/>
</dbReference>
<proteinExistence type="predicted"/>
<dbReference type="InterPro" id="IPR036737">
    <property type="entry name" value="OmpA-like_sf"/>
</dbReference>
<evidence type="ECO:0000313" key="5">
    <source>
        <dbReference type="EMBL" id="MPL69072.1"/>
    </source>
</evidence>
<accession>A0A644TS38</accession>
<dbReference type="PROSITE" id="PS01068">
    <property type="entry name" value="OMPA_1"/>
    <property type="match status" value="1"/>
</dbReference>
<dbReference type="InterPro" id="IPR006690">
    <property type="entry name" value="OMPA-like_CS"/>
</dbReference>
<dbReference type="GO" id="GO:0009279">
    <property type="term" value="C:cell outer membrane"/>
    <property type="evidence" value="ECO:0007669"/>
    <property type="project" value="UniProtKB-SubCell"/>
</dbReference>
<reference evidence="5" key="1">
    <citation type="submission" date="2019-08" db="EMBL/GenBank/DDBJ databases">
        <authorList>
            <person name="Kucharzyk K."/>
            <person name="Murdoch R.W."/>
            <person name="Higgins S."/>
            <person name="Loffler F."/>
        </authorList>
    </citation>
    <scope>NUCLEOTIDE SEQUENCE</scope>
</reference>
<dbReference type="InterPro" id="IPR006664">
    <property type="entry name" value="OMP_bac"/>
</dbReference>
<protein>
    <recommendedName>
        <fullName evidence="4">OmpA-like domain-containing protein</fullName>
    </recommendedName>
</protein>
<dbReference type="Pfam" id="PF13488">
    <property type="entry name" value="Gly-zipper_Omp"/>
    <property type="match status" value="1"/>
</dbReference>
<evidence type="ECO:0000259" key="4">
    <source>
        <dbReference type="PROSITE" id="PS51123"/>
    </source>
</evidence>
<keyword evidence="3" id="KW-0998">Cell outer membrane</keyword>
<dbReference type="CDD" id="cd07185">
    <property type="entry name" value="OmpA_C-like"/>
    <property type="match status" value="1"/>
</dbReference>
<dbReference type="PRINTS" id="PR01023">
    <property type="entry name" value="NAFLGMOTY"/>
</dbReference>